<accession>A0ABR2R2R0</accession>
<keyword evidence="3" id="KW-1185">Reference proteome</keyword>
<keyword evidence="1" id="KW-0472">Membrane</keyword>
<evidence type="ECO:0000313" key="2">
    <source>
        <dbReference type="EMBL" id="KAK9007232.1"/>
    </source>
</evidence>
<gene>
    <name evidence="2" type="ORF">V6N11_051061</name>
</gene>
<sequence length="142" mass="16324">MEMDQAQLVYCSFEIDCQCFYFFYKGALIFCFSWMTKGMSQLETTGPAWADYLGWSRSRQSVLQSYWLMSKDIEKNMLMKTRSLSILRFSAGAGKSGPILCLSKFWAFMLQVASVQLFTATVLLLSYSAWLIIPGMNPEKHK</sequence>
<evidence type="ECO:0000313" key="3">
    <source>
        <dbReference type="Proteomes" id="UP001396334"/>
    </source>
</evidence>
<dbReference type="EMBL" id="JBBPBN010000027">
    <property type="protein sequence ID" value="KAK9007232.1"/>
    <property type="molecule type" value="Genomic_DNA"/>
</dbReference>
<protein>
    <submittedName>
        <fullName evidence="2">Uncharacterized protein</fullName>
    </submittedName>
</protein>
<proteinExistence type="predicted"/>
<feature type="transmembrane region" description="Helical" evidence="1">
    <location>
        <begin position="113"/>
        <end position="133"/>
    </location>
</feature>
<organism evidence="2 3">
    <name type="scientific">Hibiscus sabdariffa</name>
    <name type="common">roselle</name>
    <dbReference type="NCBI Taxonomy" id="183260"/>
    <lineage>
        <taxon>Eukaryota</taxon>
        <taxon>Viridiplantae</taxon>
        <taxon>Streptophyta</taxon>
        <taxon>Embryophyta</taxon>
        <taxon>Tracheophyta</taxon>
        <taxon>Spermatophyta</taxon>
        <taxon>Magnoliopsida</taxon>
        <taxon>eudicotyledons</taxon>
        <taxon>Gunneridae</taxon>
        <taxon>Pentapetalae</taxon>
        <taxon>rosids</taxon>
        <taxon>malvids</taxon>
        <taxon>Malvales</taxon>
        <taxon>Malvaceae</taxon>
        <taxon>Malvoideae</taxon>
        <taxon>Hibiscus</taxon>
    </lineage>
</organism>
<keyword evidence="1" id="KW-1133">Transmembrane helix</keyword>
<dbReference type="Proteomes" id="UP001396334">
    <property type="component" value="Unassembled WGS sequence"/>
</dbReference>
<reference evidence="2 3" key="1">
    <citation type="journal article" date="2024" name="G3 (Bethesda)">
        <title>Genome assembly of Hibiscus sabdariffa L. provides insights into metabolisms of medicinal natural products.</title>
        <authorList>
            <person name="Kim T."/>
        </authorList>
    </citation>
    <scope>NUCLEOTIDE SEQUENCE [LARGE SCALE GENOMIC DNA]</scope>
    <source>
        <strain evidence="2">TK-2024</strain>
        <tissue evidence="2">Old leaves</tissue>
    </source>
</reference>
<comment type="caution">
    <text evidence="2">The sequence shown here is derived from an EMBL/GenBank/DDBJ whole genome shotgun (WGS) entry which is preliminary data.</text>
</comment>
<keyword evidence="1" id="KW-0812">Transmembrane</keyword>
<name>A0ABR2R2R0_9ROSI</name>
<evidence type="ECO:0000256" key="1">
    <source>
        <dbReference type="SAM" id="Phobius"/>
    </source>
</evidence>